<sequence>KPRPGTPSWPARYNSRAGYAAAPARQYPQADQENYYSAHPSAVLPAGNGRWLRPRGAAQRPPWHRYYHALVQRPRAVLDHAGKPKSASVCAYHLLAGREVLSQRRD</sequence>
<dbReference type="AlphaFoldDB" id="A0A699SE15"/>
<reference evidence="1" key="1">
    <citation type="journal article" date="2019" name="Sci. Rep.">
        <title>Draft genome of Tanacetum cinerariifolium, the natural source of mosquito coil.</title>
        <authorList>
            <person name="Yamashiro T."/>
            <person name="Shiraishi A."/>
            <person name="Satake H."/>
            <person name="Nakayama K."/>
        </authorList>
    </citation>
    <scope>NUCLEOTIDE SEQUENCE</scope>
</reference>
<organism evidence="1">
    <name type="scientific">Tanacetum cinerariifolium</name>
    <name type="common">Dalmatian daisy</name>
    <name type="synonym">Chrysanthemum cinerariifolium</name>
    <dbReference type="NCBI Taxonomy" id="118510"/>
    <lineage>
        <taxon>Eukaryota</taxon>
        <taxon>Viridiplantae</taxon>
        <taxon>Streptophyta</taxon>
        <taxon>Embryophyta</taxon>
        <taxon>Tracheophyta</taxon>
        <taxon>Spermatophyta</taxon>
        <taxon>Magnoliopsida</taxon>
        <taxon>eudicotyledons</taxon>
        <taxon>Gunneridae</taxon>
        <taxon>Pentapetalae</taxon>
        <taxon>asterids</taxon>
        <taxon>campanulids</taxon>
        <taxon>Asterales</taxon>
        <taxon>Asteraceae</taxon>
        <taxon>Asteroideae</taxon>
        <taxon>Anthemideae</taxon>
        <taxon>Anthemidinae</taxon>
        <taxon>Tanacetum</taxon>
    </lineage>
</organism>
<gene>
    <name evidence="1" type="ORF">Tci_867672</name>
</gene>
<comment type="caution">
    <text evidence="1">The sequence shown here is derived from an EMBL/GenBank/DDBJ whole genome shotgun (WGS) entry which is preliminary data.</text>
</comment>
<dbReference type="EMBL" id="BKCJ011156021">
    <property type="protein sequence ID" value="GFC95702.1"/>
    <property type="molecule type" value="Genomic_DNA"/>
</dbReference>
<protein>
    <submittedName>
        <fullName evidence="1">Uncharacterized protein</fullName>
    </submittedName>
</protein>
<name>A0A699SE15_TANCI</name>
<proteinExistence type="predicted"/>
<accession>A0A699SE15</accession>
<feature type="non-terminal residue" evidence="1">
    <location>
        <position position="1"/>
    </location>
</feature>
<evidence type="ECO:0000313" key="1">
    <source>
        <dbReference type="EMBL" id="GFC95702.1"/>
    </source>
</evidence>